<dbReference type="PANTHER" id="PTHR40640">
    <property type="entry name" value="ANCHORED GLYCOPROTEIN, PUTATIVE (AFU_ORTHOLOGUE AFUA_8G04860)-RELATED"/>
    <property type="match status" value="1"/>
</dbReference>
<dbReference type="PANTHER" id="PTHR40640:SF1">
    <property type="entry name" value="ANCHORED GLYCOPROTEIN, PUTATIVE (AFU_ORTHOLOGUE AFUA_8G04860)-RELATED"/>
    <property type="match status" value="1"/>
</dbReference>
<organism evidence="3 4">
    <name type="scientific">Cytospora paraplurivora</name>
    <dbReference type="NCBI Taxonomy" id="2898453"/>
    <lineage>
        <taxon>Eukaryota</taxon>
        <taxon>Fungi</taxon>
        <taxon>Dikarya</taxon>
        <taxon>Ascomycota</taxon>
        <taxon>Pezizomycotina</taxon>
        <taxon>Sordariomycetes</taxon>
        <taxon>Sordariomycetidae</taxon>
        <taxon>Diaporthales</taxon>
        <taxon>Cytosporaceae</taxon>
        <taxon>Cytospora</taxon>
    </lineage>
</organism>
<reference evidence="3 4" key="1">
    <citation type="journal article" date="2023" name="PLoS ONE">
        <title>Cytospora paraplurivora sp. nov. isolated from orchards with fruit tree decline syndrome in Ontario, Canada.</title>
        <authorList>
            <person name="Ilyukhin E."/>
            <person name="Nguyen H.D.T."/>
            <person name="Castle A.J."/>
            <person name="Ellouze W."/>
        </authorList>
    </citation>
    <scope>NUCLEOTIDE SEQUENCE [LARGE SCALE GENOMIC DNA]</scope>
    <source>
        <strain evidence="3 4">FDS-564</strain>
    </source>
</reference>
<dbReference type="Proteomes" id="UP001320245">
    <property type="component" value="Unassembled WGS sequence"/>
</dbReference>
<evidence type="ECO:0000256" key="1">
    <source>
        <dbReference type="SAM" id="MobiDB-lite"/>
    </source>
</evidence>
<evidence type="ECO:0000313" key="3">
    <source>
        <dbReference type="EMBL" id="KAK7731041.1"/>
    </source>
</evidence>
<name>A0AAN9YCC3_9PEZI</name>
<dbReference type="AlphaFoldDB" id="A0AAN9YCC3"/>
<proteinExistence type="predicted"/>
<sequence>MFARSLTLASALVASTMAQSTSVTSLFLYGAEGDSIVASVIAAAPAATSYFVTCPEGTDSNDCGMGPGMTYILGPSTYGIHATYYEDNTLDLGCKVAHETMTCVQTYTDDDNELITTTGLVSDLTDDVLRVTITAGLDLLSGGGSATATASDSATSATAQPSASTSAGPSATGSTASSSGESSAAATGTSASTSTKTSASSSSTASGAAPRVNGNIVVVAGALVGLSGLMLLL</sequence>
<keyword evidence="2" id="KW-0732">Signal</keyword>
<feature type="chain" id="PRO_5042939606" evidence="2">
    <location>
        <begin position="19"/>
        <end position="233"/>
    </location>
</feature>
<feature type="region of interest" description="Disordered" evidence="1">
    <location>
        <begin position="150"/>
        <end position="209"/>
    </location>
</feature>
<comment type="caution">
    <text evidence="3">The sequence shown here is derived from an EMBL/GenBank/DDBJ whole genome shotgun (WGS) entry which is preliminary data.</text>
</comment>
<protein>
    <submittedName>
        <fullName evidence="3">Uncharacterized protein</fullName>
    </submittedName>
</protein>
<evidence type="ECO:0000256" key="2">
    <source>
        <dbReference type="SAM" id="SignalP"/>
    </source>
</evidence>
<accession>A0AAN9YCC3</accession>
<evidence type="ECO:0000313" key="4">
    <source>
        <dbReference type="Proteomes" id="UP001320245"/>
    </source>
</evidence>
<dbReference type="EMBL" id="JAJSPL020000058">
    <property type="protein sequence ID" value="KAK7731041.1"/>
    <property type="molecule type" value="Genomic_DNA"/>
</dbReference>
<feature type="signal peptide" evidence="2">
    <location>
        <begin position="1"/>
        <end position="18"/>
    </location>
</feature>
<gene>
    <name evidence="3" type="ORF">SLS53_008843</name>
</gene>
<keyword evidence="4" id="KW-1185">Reference proteome</keyword>